<dbReference type="STRING" id="651561.BBI00_16525"/>
<dbReference type="Proteomes" id="UP000093432">
    <property type="component" value="Unassembled WGS sequence"/>
</dbReference>
<dbReference type="AlphaFoldDB" id="A0A1B8ZIG7"/>
<protein>
    <submittedName>
        <fullName evidence="1">Uncharacterized protein</fullName>
    </submittedName>
</protein>
<accession>A0A1B8ZIG7</accession>
<sequence length="498" mass="54402">MSIIGKIIRVNELPPIGERETNVIYQVAEPGSPIYTDYAIDQNGDLKTHAVTDGSIPLELADTHLSISNAAFVTEGIKSQAQYNTHTREKLDQKLDMPSVEGNAQDYPKIVGLDDNGKVAKLPAGDLGKNIANSSLTTVPGAGLALGANWTLSTSGFYYLITGLSDKSADTTFNRMMVQNSSGQISWSNGKNMISNYPLLLNDTEKLAWRNRMKLSTENFSTGTPRIDVLLLPFIDNTKNFIQYTTLVGLNLFVDNVSPNAHIKVKRMKDVNGINLSVPEEYNIDNFTVMQNFPNNLNFGINWSTKPEGYYQVFVTHNGLTNASSPELIVKAGLTYSQFTGIANWTTVTGSATITDTSISLSQGSTAQSDNLISISDINSGFMVSFLVNNNLGNYGANFVNNFQGGILGEDGSFYGFINYGGDGSWKIHQGDLLPVRNETFHIAYYNGVVYIIAESNGITYQQFNSSFNLHPKRFYLARGTGGQGSLSMNLLGKILLS</sequence>
<dbReference type="EMBL" id="MAYG01000012">
    <property type="protein sequence ID" value="OCA71327.1"/>
    <property type="molecule type" value="Genomic_DNA"/>
</dbReference>
<reference evidence="2" key="1">
    <citation type="submission" date="2016-07" db="EMBL/GenBank/DDBJ databases">
        <authorList>
            <person name="Florea S."/>
            <person name="Webb J.S."/>
            <person name="Jaromczyk J."/>
            <person name="Schardl C.L."/>
        </authorList>
    </citation>
    <scope>NUCLEOTIDE SEQUENCE [LARGE SCALE GENOMIC DNA]</scope>
    <source>
        <strain evidence="2">CC-VM-7</strain>
    </source>
</reference>
<proteinExistence type="predicted"/>
<evidence type="ECO:0000313" key="2">
    <source>
        <dbReference type="Proteomes" id="UP000093432"/>
    </source>
</evidence>
<organism evidence="1 2">
    <name type="scientific">Chryseobacterium arthrosphaerae</name>
    <dbReference type="NCBI Taxonomy" id="651561"/>
    <lineage>
        <taxon>Bacteria</taxon>
        <taxon>Pseudomonadati</taxon>
        <taxon>Bacteroidota</taxon>
        <taxon>Flavobacteriia</taxon>
        <taxon>Flavobacteriales</taxon>
        <taxon>Weeksellaceae</taxon>
        <taxon>Chryseobacterium group</taxon>
        <taxon>Chryseobacterium</taxon>
    </lineage>
</organism>
<name>A0A1B8ZIG7_9FLAO</name>
<comment type="caution">
    <text evidence="1">The sequence shown here is derived from an EMBL/GenBank/DDBJ whole genome shotgun (WGS) entry which is preliminary data.</text>
</comment>
<dbReference type="RefSeq" id="WP_065399980.1">
    <property type="nucleotide sequence ID" value="NZ_JAKYXH010000003.1"/>
</dbReference>
<evidence type="ECO:0000313" key="1">
    <source>
        <dbReference type="EMBL" id="OCA71327.1"/>
    </source>
</evidence>
<gene>
    <name evidence="1" type="ORF">BBI00_16525</name>
</gene>
<dbReference type="OrthoDB" id="6315383at2"/>